<feature type="domain" description="FHA" evidence="1">
    <location>
        <begin position="10"/>
        <end position="67"/>
    </location>
</feature>
<organism evidence="2 3">
    <name type="scientific">Varanus komodoensis</name>
    <name type="common">Komodo dragon</name>
    <dbReference type="NCBI Taxonomy" id="61221"/>
    <lineage>
        <taxon>Eukaryota</taxon>
        <taxon>Metazoa</taxon>
        <taxon>Chordata</taxon>
        <taxon>Craniata</taxon>
        <taxon>Vertebrata</taxon>
        <taxon>Euteleostomi</taxon>
        <taxon>Lepidosauria</taxon>
        <taxon>Squamata</taxon>
        <taxon>Bifurcata</taxon>
        <taxon>Unidentata</taxon>
        <taxon>Episquamata</taxon>
        <taxon>Toxicofera</taxon>
        <taxon>Anguimorpha</taxon>
        <taxon>Paleoanguimorpha</taxon>
        <taxon>Varanoidea</taxon>
        <taxon>Varanidae</taxon>
        <taxon>Varanus</taxon>
    </lineage>
</organism>
<evidence type="ECO:0000313" key="3">
    <source>
        <dbReference type="Proteomes" id="UP000694545"/>
    </source>
</evidence>
<keyword evidence="3" id="KW-1185">Reference proteome</keyword>
<dbReference type="InterPro" id="IPR052642">
    <property type="entry name" value="CC-FHA_domain"/>
</dbReference>
<dbReference type="PANTHER" id="PTHR18853">
    <property type="entry name" value="FORKHEAD-ASSOCIATED DOMAIN-CONTAINING PROTEIN 1-RELATED"/>
    <property type="match status" value="1"/>
</dbReference>
<protein>
    <recommendedName>
        <fullName evidence="1">FHA domain-containing protein</fullName>
    </recommendedName>
</protein>
<proteinExistence type="predicted"/>
<reference evidence="2" key="1">
    <citation type="submission" date="2025-08" db="UniProtKB">
        <authorList>
            <consortium name="Ensembl"/>
        </authorList>
    </citation>
    <scope>IDENTIFICATION</scope>
</reference>
<dbReference type="PANTHER" id="PTHR18853:SF7">
    <property type="entry name" value="FORKHEAD-ASSOCIATED DOMAIN-CONTAINING PROTEIN 1"/>
    <property type="match status" value="1"/>
</dbReference>
<dbReference type="SUPFAM" id="SSF49879">
    <property type="entry name" value="SMAD/FHA domain"/>
    <property type="match status" value="1"/>
</dbReference>
<dbReference type="Gene3D" id="2.60.200.20">
    <property type="match status" value="1"/>
</dbReference>
<dbReference type="AlphaFoldDB" id="A0A8D2JFP2"/>
<dbReference type="Ensembl" id="ENSVKKT00000013698.1">
    <property type="protein sequence ID" value="ENSVKKP00000013377.1"/>
    <property type="gene ID" value="ENSVKKG00000009234.1"/>
</dbReference>
<accession>A0A8D2JFP2</accession>
<name>A0A8D2JFP2_VARKO</name>
<dbReference type="InterPro" id="IPR008984">
    <property type="entry name" value="SMAD_FHA_dom_sf"/>
</dbReference>
<dbReference type="InterPro" id="IPR000253">
    <property type="entry name" value="FHA_dom"/>
</dbReference>
<dbReference type="Pfam" id="PF00498">
    <property type="entry name" value="FHA"/>
    <property type="match status" value="1"/>
</dbReference>
<dbReference type="PROSITE" id="PS50006">
    <property type="entry name" value="FHA_DOMAIN"/>
    <property type="match status" value="1"/>
</dbReference>
<sequence length="91" mass="10110">SIKVKFRLLPTVGVKHRVVESEILKCDFQSSGVEGHHAAIELSDSENNFILRDFNSTHGTFVNDCHIQNAAVKVSPGDILRFGAITSLWLF</sequence>
<dbReference type="Proteomes" id="UP000694545">
    <property type="component" value="Unplaced"/>
</dbReference>
<reference evidence="2" key="2">
    <citation type="submission" date="2025-09" db="UniProtKB">
        <authorList>
            <consortium name="Ensembl"/>
        </authorList>
    </citation>
    <scope>IDENTIFICATION</scope>
</reference>
<evidence type="ECO:0000313" key="2">
    <source>
        <dbReference type="Ensembl" id="ENSVKKP00000013377.1"/>
    </source>
</evidence>
<evidence type="ECO:0000259" key="1">
    <source>
        <dbReference type="PROSITE" id="PS50006"/>
    </source>
</evidence>